<organism evidence="1 2">
    <name type="scientific">Phytophthora megakarya</name>
    <dbReference type="NCBI Taxonomy" id="4795"/>
    <lineage>
        <taxon>Eukaryota</taxon>
        <taxon>Sar</taxon>
        <taxon>Stramenopiles</taxon>
        <taxon>Oomycota</taxon>
        <taxon>Peronosporomycetes</taxon>
        <taxon>Peronosporales</taxon>
        <taxon>Peronosporaceae</taxon>
        <taxon>Phytophthora</taxon>
    </lineage>
</organism>
<protein>
    <submittedName>
        <fullName evidence="1">Uncharacterized protein</fullName>
    </submittedName>
</protein>
<dbReference type="Proteomes" id="UP000198211">
    <property type="component" value="Unassembled WGS sequence"/>
</dbReference>
<name>A0A225VEC8_9STRA</name>
<sequence>MGFANGTRQPTSKSQDVYEPIANKFETVLSGSQPQLEVRFSNLSNNYIRYGKMTMYLSYRQFGIDQVCGSTSRIGKENNAT</sequence>
<gene>
    <name evidence="1" type="ORF">PHMEG_00024315</name>
</gene>
<comment type="caution">
    <text evidence="1">The sequence shown here is derived from an EMBL/GenBank/DDBJ whole genome shotgun (WGS) entry which is preliminary data.</text>
</comment>
<reference evidence="2" key="1">
    <citation type="submission" date="2017-03" db="EMBL/GenBank/DDBJ databases">
        <title>Phytopthora megakarya and P. palmivora, two closely related causual agents of cacao black pod achieved similar genome size and gene model numbers by different mechanisms.</title>
        <authorList>
            <person name="Ali S."/>
            <person name="Shao J."/>
            <person name="Larry D.J."/>
            <person name="Kronmiller B."/>
            <person name="Shen D."/>
            <person name="Strem M.D."/>
            <person name="Melnick R.L."/>
            <person name="Guiltinan M.J."/>
            <person name="Tyler B.M."/>
            <person name="Meinhardt L.W."/>
            <person name="Bailey B.A."/>
        </authorList>
    </citation>
    <scope>NUCLEOTIDE SEQUENCE [LARGE SCALE GENOMIC DNA]</scope>
    <source>
        <strain evidence="2">zdho120</strain>
    </source>
</reference>
<evidence type="ECO:0000313" key="2">
    <source>
        <dbReference type="Proteomes" id="UP000198211"/>
    </source>
</evidence>
<keyword evidence="2" id="KW-1185">Reference proteome</keyword>
<accession>A0A225VEC8</accession>
<dbReference type="AlphaFoldDB" id="A0A225VEC8"/>
<proteinExistence type="predicted"/>
<dbReference type="EMBL" id="NBNE01005270">
    <property type="protein sequence ID" value="OWZ03881.1"/>
    <property type="molecule type" value="Genomic_DNA"/>
</dbReference>
<evidence type="ECO:0000313" key="1">
    <source>
        <dbReference type="EMBL" id="OWZ03881.1"/>
    </source>
</evidence>